<dbReference type="GO" id="GO:0016798">
    <property type="term" value="F:hydrolase activity, acting on glycosyl bonds"/>
    <property type="evidence" value="ECO:0007669"/>
    <property type="project" value="TreeGrafter"/>
</dbReference>
<dbReference type="AlphaFoldDB" id="A0A3P7NQ92"/>
<organism evidence="3 4">
    <name type="scientific">Dibothriocephalus latus</name>
    <name type="common">Fish tapeworm</name>
    <name type="synonym">Diphyllobothrium latum</name>
    <dbReference type="NCBI Taxonomy" id="60516"/>
    <lineage>
        <taxon>Eukaryota</taxon>
        <taxon>Metazoa</taxon>
        <taxon>Spiralia</taxon>
        <taxon>Lophotrochozoa</taxon>
        <taxon>Platyhelminthes</taxon>
        <taxon>Cestoda</taxon>
        <taxon>Eucestoda</taxon>
        <taxon>Diphyllobothriidea</taxon>
        <taxon>Diphyllobothriidae</taxon>
        <taxon>Dibothriocephalus</taxon>
    </lineage>
</organism>
<dbReference type="Proteomes" id="UP000281553">
    <property type="component" value="Unassembled WGS sequence"/>
</dbReference>
<dbReference type="InterPro" id="IPR029056">
    <property type="entry name" value="Ribokinase-like"/>
</dbReference>
<keyword evidence="1" id="KW-0479">Metal-binding</keyword>
<accession>A0A3P7NQ92</accession>
<dbReference type="GO" id="GO:0046872">
    <property type="term" value="F:metal ion binding"/>
    <property type="evidence" value="ECO:0007669"/>
    <property type="project" value="UniProtKB-KW"/>
</dbReference>
<reference evidence="3 4" key="1">
    <citation type="submission" date="2018-11" db="EMBL/GenBank/DDBJ databases">
        <authorList>
            <consortium name="Pathogen Informatics"/>
        </authorList>
    </citation>
    <scope>NUCLEOTIDE SEQUENCE [LARGE SCALE GENOMIC DNA]</scope>
</reference>
<evidence type="ECO:0000259" key="2">
    <source>
        <dbReference type="Pfam" id="PF00294"/>
    </source>
</evidence>
<dbReference type="InterPro" id="IPR011611">
    <property type="entry name" value="PfkB_dom"/>
</dbReference>
<dbReference type="OrthoDB" id="198885at2759"/>
<dbReference type="GO" id="GO:0004730">
    <property type="term" value="F:pseudouridylate synthase activity"/>
    <property type="evidence" value="ECO:0007669"/>
    <property type="project" value="TreeGrafter"/>
</dbReference>
<evidence type="ECO:0000313" key="4">
    <source>
        <dbReference type="Proteomes" id="UP000281553"/>
    </source>
</evidence>
<dbReference type="PANTHER" id="PTHR42909:SF1">
    <property type="entry name" value="CARBOHYDRATE KINASE PFKB DOMAIN-CONTAINING PROTEIN"/>
    <property type="match status" value="1"/>
</dbReference>
<proteinExistence type="predicted"/>
<gene>
    <name evidence="3" type="ORF">DILT_LOCUS18947</name>
</gene>
<protein>
    <recommendedName>
        <fullName evidence="2">Carbohydrate kinase PfkB domain-containing protein</fullName>
    </recommendedName>
</protein>
<dbReference type="Gene3D" id="3.40.1190.20">
    <property type="match status" value="1"/>
</dbReference>
<dbReference type="EMBL" id="UYRU01106214">
    <property type="protein sequence ID" value="VDN42940.1"/>
    <property type="molecule type" value="Genomic_DNA"/>
</dbReference>
<name>A0A3P7NQ92_DIBLA</name>
<evidence type="ECO:0000256" key="1">
    <source>
        <dbReference type="ARBA" id="ARBA00022723"/>
    </source>
</evidence>
<dbReference type="SUPFAM" id="SSF53613">
    <property type="entry name" value="Ribokinase-like"/>
    <property type="match status" value="1"/>
</dbReference>
<dbReference type="GO" id="GO:0006796">
    <property type="term" value="P:phosphate-containing compound metabolic process"/>
    <property type="evidence" value="ECO:0007669"/>
    <property type="project" value="UniProtKB-ARBA"/>
</dbReference>
<feature type="domain" description="Carbohydrate kinase PfkB" evidence="2">
    <location>
        <begin position="125"/>
        <end position="300"/>
    </location>
</feature>
<dbReference type="GO" id="GO:0005737">
    <property type="term" value="C:cytoplasm"/>
    <property type="evidence" value="ECO:0007669"/>
    <property type="project" value="TreeGrafter"/>
</dbReference>
<evidence type="ECO:0000313" key="3">
    <source>
        <dbReference type="EMBL" id="VDN42940.1"/>
    </source>
</evidence>
<dbReference type="Pfam" id="PF00294">
    <property type="entry name" value="PfkB"/>
    <property type="match status" value="1"/>
</dbReference>
<keyword evidence="4" id="KW-1185">Reference proteome</keyword>
<sequence>MEAQGELIAKAIEISFQEAAKAHITGADVTPFMLERDLFPPASYAGTVEVLGGGGVARNVAEVLGRLRVPHAFLTATVDDVAGRQLHEACPCIHWIPVPGSPQSARTANYVGILNATAVCVDANPDAETIKRTIEICHSMGVPVWFEPTDFHKCTKIVDAFVSDEGDFRRPQISVISPNLTELEAIYYRYTGDNLGVGVECGERFARVQSAVRGALKPLAENWLIKMGPEGVLFVNQEEAYAFSSPVKDPKLIVSVSGAGDSCAGAVLYLRFVKNWSWKMALLGGLRAAEMSLTSKNTVSEQLKPDLFRHAEIEEWMDKVDVIML</sequence>
<dbReference type="PANTHER" id="PTHR42909">
    <property type="entry name" value="ZGC:136858"/>
    <property type="match status" value="1"/>
</dbReference>